<keyword evidence="3 8" id="KW-0812">Transmembrane</keyword>
<comment type="subcellular location">
    <subcellularLocation>
        <location evidence="1">Membrane</location>
        <topology evidence="1">Multi-pass membrane protein</topology>
    </subcellularLocation>
</comment>
<evidence type="ECO:0000256" key="5">
    <source>
        <dbReference type="ARBA" id="ARBA00023065"/>
    </source>
</evidence>
<evidence type="ECO:0000259" key="9">
    <source>
        <dbReference type="Pfam" id="PF07885"/>
    </source>
</evidence>
<dbReference type="InterPro" id="IPR013099">
    <property type="entry name" value="K_chnl_dom"/>
</dbReference>
<dbReference type="AlphaFoldDB" id="A0A183ER64"/>
<keyword evidence="6 8" id="KW-0472">Membrane</keyword>
<evidence type="ECO:0000313" key="11">
    <source>
        <dbReference type="Proteomes" id="UP000271098"/>
    </source>
</evidence>
<dbReference type="GO" id="GO:0030322">
    <property type="term" value="P:stabilization of membrane potential"/>
    <property type="evidence" value="ECO:0007669"/>
    <property type="project" value="TreeGrafter"/>
</dbReference>
<accession>A0A183ER64</accession>
<keyword evidence="11" id="KW-1185">Reference proteome</keyword>
<name>A0A183ER64_9BILA</name>
<keyword evidence="4 8" id="KW-1133">Transmembrane helix</keyword>
<keyword evidence="2" id="KW-0813">Transport</keyword>
<dbReference type="GO" id="GO:0015271">
    <property type="term" value="F:outward rectifier potassium channel activity"/>
    <property type="evidence" value="ECO:0007669"/>
    <property type="project" value="TreeGrafter"/>
</dbReference>
<gene>
    <name evidence="10" type="ORF">GPUH_LOCUS23455</name>
</gene>
<proteinExistence type="predicted"/>
<reference evidence="10 11" key="2">
    <citation type="submission" date="2018-11" db="EMBL/GenBank/DDBJ databases">
        <authorList>
            <consortium name="Pathogen Informatics"/>
        </authorList>
    </citation>
    <scope>NUCLEOTIDE SEQUENCE [LARGE SCALE GENOMIC DNA]</scope>
</reference>
<reference evidence="12" key="1">
    <citation type="submission" date="2016-06" db="UniProtKB">
        <authorList>
            <consortium name="WormBaseParasite"/>
        </authorList>
    </citation>
    <scope>IDENTIFICATION</scope>
</reference>
<protein>
    <submittedName>
        <fullName evidence="12">Ion_trans_2 domain-containing protein</fullName>
    </submittedName>
</protein>
<organism evidence="12">
    <name type="scientific">Gongylonema pulchrum</name>
    <dbReference type="NCBI Taxonomy" id="637853"/>
    <lineage>
        <taxon>Eukaryota</taxon>
        <taxon>Metazoa</taxon>
        <taxon>Ecdysozoa</taxon>
        <taxon>Nematoda</taxon>
        <taxon>Chromadorea</taxon>
        <taxon>Rhabditida</taxon>
        <taxon>Spirurina</taxon>
        <taxon>Spiruromorpha</taxon>
        <taxon>Spiruroidea</taxon>
        <taxon>Gongylonematidae</taxon>
        <taxon>Gongylonema</taxon>
    </lineage>
</organism>
<dbReference type="Pfam" id="PF07885">
    <property type="entry name" value="Ion_trans_2"/>
    <property type="match status" value="1"/>
</dbReference>
<feature type="transmembrane region" description="Helical" evidence="8">
    <location>
        <begin position="54"/>
        <end position="72"/>
    </location>
</feature>
<dbReference type="OrthoDB" id="297496at2759"/>
<dbReference type="PANTHER" id="PTHR11003">
    <property type="entry name" value="POTASSIUM CHANNEL, SUBFAMILY K"/>
    <property type="match status" value="1"/>
</dbReference>
<evidence type="ECO:0000256" key="7">
    <source>
        <dbReference type="ARBA" id="ARBA00023303"/>
    </source>
</evidence>
<dbReference type="GO" id="GO:0022841">
    <property type="term" value="F:potassium ion leak channel activity"/>
    <property type="evidence" value="ECO:0007669"/>
    <property type="project" value="TreeGrafter"/>
</dbReference>
<keyword evidence="7" id="KW-0407">Ion channel</keyword>
<keyword evidence="5" id="KW-0406">Ion transport</keyword>
<sequence>MIMSPLVSITAKRNQSEISAHNLRRSFVKIVLANSFQLPGGYGNIVPVTPYGRIACVVFALFGAPLAIITIGDLGKFLSECTILLYNRMKQAQSALKRQFVKFRSRAAGCSELRSTDTPKESERDILNWDDLALDKTEVPVLLVFAILLVSFDPLSIIISVKGTK</sequence>
<evidence type="ECO:0000256" key="1">
    <source>
        <dbReference type="ARBA" id="ARBA00004141"/>
    </source>
</evidence>
<feature type="transmembrane region" description="Helical" evidence="8">
    <location>
        <begin position="139"/>
        <end position="161"/>
    </location>
</feature>
<evidence type="ECO:0000256" key="3">
    <source>
        <dbReference type="ARBA" id="ARBA00022692"/>
    </source>
</evidence>
<dbReference type="Gene3D" id="1.10.287.70">
    <property type="match status" value="1"/>
</dbReference>
<evidence type="ECO:0000313" key="10">
    <source>
        <dbReference type="EMBL" id="VDN41502.1"/>
    </source>
</evidence>
<evidence type="ECO:0000256" key="6">
    <source>
        <dbReference type="ARBA" id="ARBA00023136"/>
    </source>
</evidence>
<dbReference type="SUPFAM" id="SSF81324">
    <property type="entry name" value="Voltage-gated potassium channels"/>
    <property type="match status" value="1"/>
</dbReference>
<evidence type="ECO:0000256" key="4">
    <source>
        <dbReference type="ARBA" id="ARBA00022989"/>
    </source>
</evidence>
<evidence type="ECO:0000256" key="2">
    <source>
        <dbReference type="ARBA" id="ARBA00022448"/>
    </source>
</evidence>
<dbReference type="WBParaSite" id="GPUH_0002348501-mRNA-1">
    <property type="protein sequence ID" value="GPUH_0002348501-mRNA-1"/>
    <property type="gene ID" value="GPUH_0002348501"/>
</dbReference>
<dbReference type="EMBL" id="UYRT01097906">
    <property type="protein sequence ID" value="VDN41502.1"/>
    <property type="molecule type" value="Genomic_DNA"/>
</dbReference>
<feature type="domain" description="Potassium channel" evidence="9">
    <location>
        <begin position="41"/>
        <end position="79"/>
    </location>
</feature>
<dbReference type="GO" id="GO:0005886">
    <property type="term" value="C:plasma membrane"/>
    <property type="evidence" value="ECO:0007669"/>
    <property type="project" value="TreeGrafter"/>
</dbReference>
<evidence type="ECO:0000313" key="12">
    <source>
        <dbReference type="WBParaSite" id="GPUH_0002348501-mRNA-1"/>
    </source>
</evidence>
<dbReference type="InterPro" id="IPR003280">
    <property type="entry name" value="2pore_dom_K_chnl"/>
</dbReference>
<evidence type="ECO:0000256" key="8">
    <source>
        <dbReference type="SAM" id="Phobius"/>
    </source>
</evidence>
<dbReference type="PANTHER" id="PTHR11003:SF110">
    <property type="entry name" value="POTASSIUM CHANNEL DOMAIN-CONTAINING PROTEIN"/>
    <property type="match status" value="1"/>
</dbReference>
<dbReference type="Proteomes" id="UP000271098">
    <property type="component" value="Unassembled WGS sequence"/>
</dbReference>